<gene>
    <name evidence="1" type="ORF">LMS43_10335</name>
</gene>
<reference evidence="1" key="1">
    <citation type="submission" date="2021-11" db="EMBL/GenBank/DDBJ databases">
        <title>Draft genome sequence of Alcaligenes endophyticus type strain CCUG 75668T.</title>
        <authorList>
            <person name="Salva-Serra F."/>
            <person name="Duran R.E."/>
            <person name="Seeger M."/>
            <person name="Moore E.R.B."/>
            <person name="Jaen-Luchoro D."/>
        </authorList>
    </citation>
    <scope>NUCLEOTIDE SEQUENCE</scope>
    <source>
        <strain evidence="1">CCUG 75668</strain>
    </source>
</reference>
<dbReference type="Pfam" id="PF02643">
    <property type="entry name" value="DUF192"/>
    <property type="match status" value="1"/>
</dbReference>
<evidence type="ECO:0000313" key="1">
    <source>
        <dbReference type="EMBL" id="MDN4121688.1"/>
    </source>
</evidence>
<dbReference type="RefSeq" id="WP_266124355.1">
    <property type="nucleotide sequence ID" value="NZ_JAJHNU010000002.1"/>
</dbReference>
<keyword evidence="2" id="KW-1185">Reference proteome</keyword>
<dbReference type="InterPro" id="IPR038695">
    <property type="entry name" value="Saro_0823-like_sf"/>
</dbReference>
<protein>
    <submittedName>
        <fullName evidence="1">DUF192 domain-containing protein</fullName>
    </submittedName>
</protein>
<dbReference type="Proteomes" id="UP001168613">
    <property type="component" value="Unassembled WGS sequence"/>
</dbReference>
<dbReference type="Gene3D" id="2.60.120.1140">
    <property type="entry name" value="Protein of unknown function DUF192"/>
    <property type="match status" value="1"/>
</dbReference>
<name>A0ABT8EK60_9BURK</name>
<organism evidence="1 2">
    <name type="scientific">Alcaligenes endophyticus</name>
    <dbReference type="NCBI Taxonomy" id="1929088"/>
    <lineage>
        <taxon>Bacteria</taxon>
        <taxon>Pseudomonadati</taxon>
        <taxon>Pseudomonadota</taxon>
        <taxon>Betaproteobacteria</taxon>
        <taxon>Burkholderiales</taxon>
        <taxon>Alcaligenaceae</taxon>
        <taxon>Alcaligenes</taxon>
    </lineage>
</organism>
<dbReference type="InterPro" id="IPR003795">
    <property type="entry name" value="DUF192"/>
</dbReference>
<sequence>MLTLHVANTLWTRWRGLNAYPPVERTCIALLLKPCRTIHTYTMQAHIDVVFIDKYGAILRYCPNTPKNRIRTCRQAWAVLEAPAGQGLQAWRLLMRELQGGVRQK</sequence>
<accession>A0ABT8EK60</accession>
<evidence type="ECO:0000313" key="2">
    <source>
        <dbReference type="Proteomes" id="UP001168613"/>
    </source>
</evidence>
<comment type="caution">
    <text evidence="1">The sequence shown here is derived from an EMBL/GenBank/DDBJ whole genome shotgun (WGS) entry which is preliminary data.</text>
</comment>
<dbReference type="EMBL" id="JAJHNU010000002">
    <property type="protein sequence ID" value="MDN4121688.1"/>
    <property type="molecule type" value="Genomic_DNA"/>
</dbReference>
<proteinExistence type="predicted"/>